<organism evidence="3 4">
    <name type="scientific">Kibdelosporangium aridum</name>
    <dbReference type="NCBI Taxonomy" id="2030"/>
    <lineage>
        <taxon>Bacteria</taxon>
        <taxon>Bacillati</taxon>
        <taxon>Actinomycetota</taxon>
        <taxon>Actinomycetes</taxon>
        <taxon>Pseudonocardiales</taxon>
        <taxon>Pseudonocardiaceae</taxon>
        <taxon>Kibdelosporangium</taxon>
    </lineage>
</organism>
<sequence>MRGWIKAVLVAGVVVVFAGSLFGLWSFKVIGYDTVSGQATFDIRGVVGPDTGPTCPADRRYVDEQPKGLRDDVLPEFEKIKAEARKNNVTLCLNDGKRSSRQQQAQFDDYVRRYGSAEEARKHVLPAGRSMHELGTAIDVQPLSAASWLERTAGSYGWCRRYENEPWHFEYDPNYRAGCPAMLPHA</sequence>
<dbReference type="SUPFAM" id="SSF55166">
    <property type="entry name" value="Hedgehog/DD-peptidase"/>
    <property type="match status" value="1"/>
</dbReference>
<dbReference type="RefSeq" id="WP_037275892.1">
    <property type="nucleotide sequence ID" value="NZ_QHKI01000130.1"/>
</dbReference>
<dbReference type="EMBL" id="QHKI01000130">
    <property type="protein sequence ID" value="RSM59686.1"/>
    <property type="molecule type" value="Genomic_DNA"/>
</dbReference>
<evidence type="ECO:0000313" key="4">
    <source>
        <dbReference type="Proteomes" id="UP000287547"/>
    </source>
</evidence>
<dbReference type="PANTHER" id="PTHR34385:SF1">
    <property type="entry name" value="PEPTIDOGLYCAN L-ALANYL-D-GLUTAMATE ENDOPEPTIDASE CWLK"/>
    <property type="match status" value="1"/>
</dbReference>
<dbReference type="Pfam" id="PF02557">
    <property type="entry name" value="VanY"/>
    <property type="match status" value="1"/>
</dbReference>
<dbReference type="GO" id="GO:0006508">
    <property type="term" value="P:proteolysis"/>
    <property type="evidence" value="ECO:0007669"/>
    <property type="project" value="InterPro"/>
</dbReference>
<protein>
    <submittedName>
        <fullName evidence="3">Peptidase M15</fullName>
    </submittedName>
</protein>
<keyword evidence="1" id="KW-0812">Transmembrane</keyword>
<proteinExistence type="predicted"/>
<evidence type="ECO:0000259" key="2">
    <source>
        <dbReference type="Pfam" id="PF02557"/>
    </source>
</evidence>
<dbReference type="Proteomes" id="UP000287547">
    <property type="component" value="Unassembled WGS sequence"/>
</dbReference>
<comment type="caution">
    <text evidence="3">The sequence shown here is derived from an EMBL/GenBank/DDBJ whole genome shotgun (WGS) entry which is preliminary data.</text>
</comment>
<accession>A0A428XWF4</accession>
<evidence type="ECO:0000313" key="3">
    <source>
        <dbReference type="EMBL" id="RSM59686.1"/>
    </source>
</evidence>
<keyword evidence="1" id="KW-1133">Transmembrane helix</keyword>
<gene>
    <name evidence="3" type="ORF">DMH04_55480</name>
</gene>
<name>A0A428XWF4_KIBAR</name>
<dbReference type="InterPro" id="IPR052179">
    <property type="entry name" value="DD-CPase-like"/>
</dbReference>
<dbReference type="GO" id="GO:0008233">
    <property type="term" value="F:peptidase activity"/>
    <property type="evidence" value="ECO:0007669"/>
    <property type="project" value="InterPro"/>
</dbReference>
<dbReference type="Gene3D" id="3.30.1380.10">
    <property type="match status" value="1"/>
</dbReference>
<dbReference type="InterPro" id="IPR009045">
    <property type="entry name" value="Zn_M74/Hedgehog-like"/>
</dbReference>
<dbReference type="PANTHER" id="PTHR34385">
    <property type="entry name" value="D-ALANYL-D-ALANINE CARBOXYPEPTIDASE"/>
    <property type="match status" value="1"/>
</dbReference>
<keyword evidence="1" id="KW-0472">Membrane</keyword>
<evidence type="ECO:0000256" key="1">
    <source>
        <dbReference type="SAM" id="Phobius"/>
    </source>
</evidence>
<reference evidence="3 4" key="1">
    <citation type="submission" date="2018-05" db="EMBL/GenBank/DDBJ databases">
        <title>Evolution of GPA BGCs.</title>
        <authorList>
            <person name="Waglechner N."/>
            <person name="Wright G.D."/>
        </authorList>
    </citation>
    <scope>NUCLEOTIDE SEQUENCE [LARGE SCALE GENOMIC DNA]</scope>
    <source>
        <strain evidence="3 4">A82846</strain>
    </source>
</reference>
<dbReference type="InterPro" id="IPR003709">
    <property type="entry name" value="VanY-like_core_dom"/>
</dbReference>
<feature type="domain" description="D-alanyl-D-alanine carboxypeptidase-like core" evidence="2">
    <location>
        <begin position="69"/>
        <end position="172"/>
    </location>
</feature>
<feature type="transmembrane region" description="Helical" evidence="1">
    <location>
        <begin position="7"/>
        <end position="27"/>
    </location>
</feature>
<dbReference type="OrthoDB" id="3293184at2"/>
<dbReference type="AlphaFoldDB" id="A0A428XWF4"/>